<dbReference type="EMBL" id="VNIQ01000005">
    <property type="protein sequence ID" value="TYQ02885.1"/>
    <property type="molecule type" value="Genomic_DNA"/>
</dbReference>
<name>A0A652YM30_NOCGL</name>
<dbReference type="InterPro" id="IPR007921">
    <property type="entry name" value="CHAP_dom"/>
</dbReference>
<dbReference type="Pfam" id="PF05257">
    <property type="entry name" value="CHAP"/>
    <property type="match status" value="1"/>
</dbReference>
<evidence type="ECO:0000313" key="2">
    <source>
        <dbReference type="EMBL" id="TYQ02885.1"/>
    </source>
</evidence>
<gene>
    <name evidence="2" type="ORF">FNL38_10534</name>
</gene>
<accession>A0A652YM30</accession>
<evidence type="ECO:0000259" key="1">
    <source>
        <dbReference type="Pfam" id="PF05257"/>
    </source>
</evidence>
<proteinExistence type="predicted"/>
<comment type="caution">
    <text evidence="2">The sequence shown here is derived from an EMBL/GenBank/DDBJ whole genome shotgun (WGS) entry which is preliminary data.</text>
</comment>
<feature type="domain" description="Peptidase C51" evidence="1">
    <location>
        <begin position="86"/>
        <end position="174"/>
    </location>
</feature>
<organism evidence="2">
    <name type="scientific">Nocardia globerula</name>
    <dbReference type="NCBI Taxonomy" id="1818"/>
    <lineage>
        <taxon>Bacteria</taxon>
        <taxon>Bacillati</taxon>
        <taxon>Actinomycetota</taxon>
        <taxon>Actinomycetes</taxon>
        <taxon>Mycobacteriales</taxon>
        <taxon>Nocardiaceae</taxon>
        <taxon>Nocardia</taxon>
    </lineage>
</organism>
<protein>
    <submittedName>
        <fullName evidence="2">CHAP domain-containing protein</fullName>
    </submittedName>
</protein>
<reference evidence="2" key="1">
    <citation type="submission" date="2019-07" db="EMBL/GenBank/DDBJ databases">
        <title>Genomic Encyclopedia of Type Strains, Phase IV (KMG-IV): sequencing the most valuable type-strain genomes for metagenomic binning, comparative biology and taxonomic classification.</title>
        <authorList>
            <person name="Goeker M."/>
        </authorList>
    </citation>
    <scope>NUCLEOTIDE SEQUENCE</scope>
    <source>
        <strain evidence="2">DSM 44596</strain>
    </source>
</reference>
<sequence length="198" mass="21582">MSADKNPTRSTFVVLVGFCAVLAIVIAGGFWWVTRSNDALAGETLDAFPTLDRSTLSQSQSELLATLEKEWESGAPGTTYAEGVEESWCADFVSWNMNKIGMPYSNPNSGSWRIPGVYTLQEYYESVGTFVPLGQDYRLKTGDTILYDDSSPFGQHVNIVLRNDAGIVTTVGGNENNSVMLHRFNPDDVAGIVGFGSF</sequence>
<dbReference type="AlphaFoldDB" id="A0A652YM30"/>